<feature type="transmembrane region" description="Helical" evidence="12">
    <location>
        <begin position="145"/>
        <end position="163"/>
    </location>
</feature>
<dbReference type="InterPro" id="IPR036097">
    <property type="entry name" value="HisK_dim/P_sf"/>
</dbReference>
<feature type="modified residue" description="4-aspartylphosphate" evidence="11">
    <location>
        <position position="1285"/>
    </location>
</feature>
<dbReference type="PROSITE" id="PS50112">
    <property type="entry name" value="PAS"/>
    <property type="match status" value="3"/>
</dbReference>
<dbReference type="EC" id="2.7.13.3" evidence="2"/>
<evidence type="ECO:0000259" key="15">
    <source>
        <dbReference type="PROSITE" id="PS50112"/>
    </source>
</evidence>
<dbReference type="SMART" id="SM00388">
    <property type="entry name" value="HisKA"/>
    <property type="match status" value="1"/>
</dbReference>
<name>H7FSC4_FLAFP</name>
<comment type="subunit">
    <text evidence="9">At low DSF concentrations, interacts with RpfF.</text>
</comment>
<keyword evidence="8" id="KW-0902">Two-component regulatory system</keyword>
<keyword evidence="6 17" id="KW-0418">Kinase</keyword>
<dbReference type="InterPro" id="IPR011006">
    <property type="entry name" value="CheY-like_superfamily"/>
</dbReference>
<dbReference type="FunFam" id="1.10.287.130:FF:000002">
    <property type="entry name" value="Two-component osmosensing histidine kinase"/>
    <property type="match status" value="1"/>
</dbReference>
<evidence type="ECO:0000256" key="12">
    <source>
        <dbReference type="SAM" id="Phobius"/>
    </source>
</evidence>
<dbReference type="eggNOG" id="COG2202">
    <property type="taxonomic scope" value="Bacteria"/>
</dbReference>
<feature type="domain" description="PAC" evidence="16">
    <location>
        <begin position="428"/>
        <end position="480"/>
    </location>
</feature>
<dbReference type="InterPro" id="IPR003594">
    <property type="entry name" value="HATPase_dom"/>
</dbReference>
<dbReference type="InterPro" id="IPR005467">
    <property type="entry name" value="His_kinase_dom"/>
</dbReference>
<evidence type="ECO:0000313" key="18">
    <source>
        <dbReference type="Proteomes" id="UP000005566"/>
    </source>
</evidence>
<dbReference type="EMBL" id="AHKF01000018">
    <property type="protein sequence ID" value="EIA08767.1"/>
    <property type="molecule type" value="Genomic_DNA"/>
</dbReference>
<dbReference type="NCBIfam" id="TIGR00229">
    <property type="entry name" value="sensory_box"/>
    <property type="match status" value="3"/>
</dbReference>
<dbReference type="SUPFAM" id="SSF55785">
    <property type="entry name" value="PYP-like sensor domain (PAS domain)"/>
    <property type="match status" value="3"/>
</dbReference>
<dbReference type="Gene3D" id="3.30.450.20">
    <property type="entry name" value="PAS domain"/>
    <property type="match status" value="3"/>
</dbReference>
<dbReference type="CDD" id="cd00130">
    <property type="entry name" value="PAS"/>
    <property type="match status" value="3"/>
</dbReference>
<dbReference type="PROSITE" id="PS50113">
    <property type="entry name" value="PAC"/>
    <property type="match status" value="2"/>
</dbReference>
<gene>
    <name evidence="17" type="ORF">HJ01_02489</name>
</gene>
<keyword evidence="4" id="KW-0808">Transferase</keyword>
<feature type="transmembrane region" description="Helical" evidence="12">
    <location>
        <begin position="169"/>
        <end position="186"/>
    </location>
</feature>
<dbReference type="eggNOG" id="COG2205">
    <property type="taxonomic scope" value="Bacteria"/>
</dbReference>
<keyword evidence="12" id="KW-0472">Membrane</keyword>
<evidence type="ECO:0000256" key="11">
    <source>
        <dbReference type="PROSITE-ProRule" id="PRU00169"/>
    </source>
</evidence>
<dbReference type="SMART" id="SM00091">
    <property type="entry name" value="PAS"/>
    <property type="match status" value="3"/>
</dbReference>
<dbReference type="PROSITE" id="PS50109">
    <property type="entry name" value="HIS_KIN"/>
    <property type="match status" value="1"/>
</dbReference>
<feature type="domain" description="PAS" evidence="15">
    <location>
        <begin position="834"/>
        <end position="908"/>
    </location>
</feature>
<dbReference type="InterPro" id="IPR000700">
    <property type="entry name" value="PAS-assoc_C"/>
</dbReference>
<dbReference type="GO" id="GO:0000155">
    <property type="term" value="F:phosphorelay sensor kinase activity"/>
    <property type="evidence" value="ECO:0007669"/>
    <property type="project" value="InterPro"/>
</dbReference>
<dbReference type="SUPFAM" id="SSF47384">
    <property type="entry name" value="Homodimeric domain of signal transducing histidine kinase"/>
    <property type="match status" value="1"/>
</dbReference>
<evidence type="ECO:0000256" key="4">
    <source>
        <dbReference type="ARBA" id="ARBA00022679"/>
    </source>
</evidence>
<feature type="domain" description="PAS" evidence="15">
    <location>
        <begin position="354"/>
        <end position="396"/>
    </location>
</feature>
<dbReference type="InterPro" id="IPR029016">
    <property type="entry name" value="GAF-like_dom_sf"/>
</dbReference>
<dbReference type="InterPro" id="IPR003018">
    <property type="entry name" value="GAF"/>
</dbReference>
<dbReference type="STRING" id="1086011.HJ01_02489"/>
<dbReference type="PROSITE" id="PS50110">
    <property type="entry name" value="RESPONSE_REGULATORY"/>
    <property type="match status" value="1"/>
</dbReference>
<evidence type="ECO:0000256" key="6">
    <source>
        <dbReference type="ARBA" id="ARBA00022777"/>
    </source>
</evidence>
<keyword evidence="7" id="KW-0067">ATP-binding</keyword>
<dbReference type="Pfam" id="PF08447">
    <property type="entry name" value="PAS_3"/>
    <property type="match status" value="1"/>
</dbReference>
<reference evidence="17 18" key="1">
    <citation type="journal article" date="2014" name="Acta Crystallogr. D">
        <title>Structure-based characterization and antifreeze properties of a hyperactive ice-binding protein from the Antarctic bacterium Flavobacterium frigoris PS1.</title>
        <authorList>
            <person name="Do H."/>
            <person name="Kim S.J."/>
            <person name="Kim H.J."/>
            <person name="Lee J.H."/>
        </authorList>
    </citation>
    <scope>NUCLEOTIDE SEQUENCE [LARGE SCALE GENOMIC DNA]</scope>
    <source>
        <strain evidence="17 18">PS1</strain>
    </source>
</reference>
<dbReference type="PRINTS" id="PR00344">
    <property type="entry name" value="BCTRLSENSOR"/>
</dbReference>
<dbReference type="Gene3D" id="3.30.450.40">
    <property type="match status" value="2"/>
</dbReference>
<dbReference type="InterPro" id="IPR001610">
    <property type="entry name" value="PAC"/>
</dbReference>
<dbReference type="SUPFAM" id="SSF55874">
    <property type="entry name" value="ATPase domain of HSP90 chaperone/DNA topoisomerase II/histidine kinase"/>
    <property type="match status" value="1"/>
</dbReference>
<feature type="domain" description="PAC" evidence="16">
    <location>
        <begin position="911"/>
        <end position="962"/>
    </location>
</feature>
<dbReference type="InterPro" id="IPR000014">
    <property type="entry name" value="PAS"/>
</dbReference>
<feature type="transmembrane region" description="Helical" evidence="12">
    <location>
        <begin position="5"/>
        <end position="23"/>
    </location>
</feature>
<dbReference type="SMART" id="SM00448">
    <property type="entry name" value="REC"/>
    <property type="match status" value="1"/>
</dbReference>
<dbReference type="GO" id="GO:0005524">
    <property type="term" value="F:ATP binding"/>
    <property type="evidence" value="ECO:0007669"/>
    <property type="project" value="UniProtKB-KW"/>
</dbReference>
<dbReference type="Pfam" id="PF00512">
    <property type="entry name" value="HisKA"/>
    <property type="match status" value="1"/>
</dbReference>
<evidence type="ECO:0000259" key="13">
    <source>
        <dbReference type="PROSITE" id="PS50109"/>
    </source>
</evidence>
<dbReference type="InterPro" id="IPR001789">
    <property type="entry name" value="Sig_transdc_resp-reg_receiver"/>
</dbReference>
<evidence type="ECO:0000256" key="8">
    <source>
        <dbReference type="ARBA" id="ARBA00023012"/>
    </source>
</evidence>
<evidence type="ECO:0000259" key="14">
    <source>
        <dbReference type="PROSITE" id="PS50110"/>
    </source>
</evidence>
<evidence type="ECO:0000256" key="9">
    <source>
        <dbReference type="ARBA" id="ARBA00064003"/>
    </source>
</evidence>
<dbReference type="Pfam" id="PF02518">
    <property type="entry name" value="HATPase_c"/>
    <property type="match status" value="1"/>
</dbReference>
<dbReference type="CDD" id="cd00082">
    <property type="entry name" value="HisKA"/>
    <property type="match status" value="1"/>
</dbReference>
<protein>
    <recommendedName>
        <fullName evidence="10">Sensory/regulatory protein RpfC</fullName>
        <ecNumber evidence="2">2.7.13.3</ecNumber>
    </recommendedName>
</protein>
<comment type="catalytic activity">
    <reaction evidence="1">
        <text>ATP + protein L-histidine = ADP + protein N-phospho-L-histidine.</text>
        <dbReference type="EC" id="2.7.13.3"/>
    </reaction>
</comment>
<keyword evidence="12" id="KW-0812">Transmembrane</keyword>
<feature type="transmembrane region" description="Helical" evidence="12">
    <location>
        <begin position="218"/>
        <end position="239"/>
    </location>
</feature>
<dbReference type="InterPro" id="IPR035965">
    <property type="entry name" value="PAS-like_dom_sf"/>
</dbReference>
<evidence type="ECO:0000313" key="17">
    <source>
        <dbReference type="EMBL" id="EIA08767.1"/>
    </source>
</evidence>
<sequence>MAFCYTLVFSFISNIIFVLWKSFPLKTRLSFITYSAVKDDINLKWVLIPILIICYGLLIFNFFKIKSTLTNKFIEVNNEEYIRKKEYQTYLLFLGIINPITEINFEIFSVRPKSLLASNLTIGAVLLLLYFISTKKTIIFRYIKQIFITVYILYFLLICKSILFLSFDIIPIISFVVAFFFSYVVLKPIKLYSYFVAFIFLFIGSSSFFELVPIKTTVILLNFSILVFIINYISHVTSLNIKDRFKFSNEIVNKGNSLVLATNKKGEIVFCSETITPILGYSIADVMGMGYWKVTEDPEFFGEKYHDGFKEDVIFTRKLKCKNGEYKYIQWKDKKFSDDLYIGIGQDVTDQINIQKSYKNLVESATDIIFELDKYGQYILINKNSEKLIGYNLQELKEIKFRDIISASHSQNVQYFYLNPTWEMNSFPMLEFPIINKSGEEIWISQKVSINRDEKRVITGYSVIARDITFVKNIEKERTERQEKIIKYNEALRNLTVKSYSNNADFETILKNILEITTKTIGANRASYWKCFPEELKCLNLYQLNTGQFESGLIMSKEDYPNYFATIQEKIQIVASDVYAADATKELCAKYAPQNKISSLLDTPVIINGRLKGVICIETTDYVKLWNHEDINFARSVSDLLAMAIESKMRLKTEKTLAYKSELLSAMALCTEKFLNSKDIDAIFTEVLVIMGNATKSHRAYYYKNNADQKSISQKYRWIFDNTSLTDNNPQLQNLPYEYFEDLLLPLLDNKIYQASVPKIKNISLKNKLLNVDVISLILFPVFIKNKFHGFLGFDNTDKERIWSEDEVKILQTLARNIASSIDSIANETAIFESEEKFRLLANNIPGTVYLSENDSDHTKLYLNDEIEKLTGYTKADFLEKRIIYTDLIHPEDIKKTVHESMESLSKSEPFHLTYRIINKVGDIVWVEEFGDAVIKNGKIIYIEGIMLDITKRKEAEKAIQGREYAEAANKAKSEFLANMSHEIRTPLNGIIGFTDLLMKTELGEIQQKHMITVNQSANSLLGIVNDILDFSKIEAGKLELHIEKYNVKELLDQIIDLIFYESNQKKLQLDLNIAADIPKYFWVDIVRLKQILINLLANAVKFTENGFVKLEVTLLEEINSSTNRIRFAVIDSGIGIMEINKKKIFKAFSQEDSSTTKKFGGTGLGLTISNKLLGLMGSHLKLKSQIGVGSSFYFDLDLKSTNASKKFTSLITNPDYVSNDIILKTDAKFENLKIMLVEDNKINMLLLKTIIKNILPRASVFEIPNGQEASIKFESLAPDIIFMDIQMPVMNGYEATKAIRSLKMGKHIPIIAVTAGTEKEEKDKCIKTGMNDYISKPIAKGVIEETLIKWVT</sequence>
<dbReference type="SMART" id="SM00387">
    <property type="entry name" value="HATPase_c"/>
    <property type="match status" value="1"/>
</dbReference>
<dbReference type="Pfam" id="PF13426">
    <property type="entry name" value="PAS_9"/>
    <property type="match status" value="2"/>
</dbReference>
<dbReference type="SMART" id="SM00065">
    <property type="entry name" value="GAF"/>
    <property type="match status" value="2"/>
</dbReference>
<comment type="caution">
    <text evidence="17">The sequence shown here is derived from an EMBL/GenBank/DDBJ whole genome shotgun (WGS) entry which is preliminary data.</text>
</comment>
<feature type="domain" description="Histidine kinase" evidence="13">
    <location>
        <begin position="979"/>
        <end position="1201"/>
    </location>
</feature>
<dbReference type="Pfam" id="PF01590">
    <property type="entry name" value="GAF"/>
    <property type="match status" value="1"/>
</dbReference>
<dbReference type="Proteomes" id="UP000005566">
    <property type="component" value="Unassembled WGS sequence"/>
</dbReference>
<dbReference type="InterPro" id="IPR036890">
    <property type="entry name" value="HATPase_C_sf"/>
</dbReference>
<dbReference type="PANTHER" id="PTHR45339:SF1">
    <property type="entry name" value="HYBRID SIGNAL TRANSDUCTION HISTIDINE KINASE J"/>
    <property type="match status" value="1"/>
</dbReference>
<keyword evidence="18" id="KW-1185">Reference proteome</keyword>
<dbReference type="SUPFAM" id="SSF52172">
    <property type="entry name" value="CheY-like"/>
    <property type="match status" value="1"/>
</dbReference>
<dbReference type="Gene3D" id="3.30.565.10">
    <property type="entry name" value="Histidine kinase-like ATPase, C-terminal domain"/>
    <property type="match status" value="1"/>
</dbReference>
<keyword evidence="3 11" id="KW-0597">Phosphoprotein</keyword>
<feature type="transmembrane region" description="Helical" evidence="12">
    <location>
        <begin position="43"/>
        <end position="63"/>
    </location>
</feature>
<dbReference type="PATRIC" id="fig|1086011.3.peg.2437"/>
<organism evidence="17 18">
    <name type="scientific">Flavobacterium frigoris (strain PS1)</name>
    <dbReference type="NCBI Taxonomy" id="1086011"/>
    <lineage>
        <taxon>Bacteria</taxon>
        <taxon>Pseudomonadati</taxon>
        <taxon>Bacteroidota</taxon>
        <taxon>Flavobacteriia</taxon>
        <taxon>Flavobacteriales</taxon>
        <taxon>Flavobacteriaceae</taxon>
        <taxon>Flavobacterium</taxon>
    </lineage>
</organism>
<evidence type="ECO:0000256" key="10">
    <source>
        <dbReference type="ARBA" id="ARBA00068150"/>
    </source>
</evidence>
<evidence type="ECO:0000256" key="5">
    <source>
        <dbReference type="ARBA" id="ARBA00022741"/>
    </source>
</evidence>
<feature type="transmembrane region" description="Helical" evidence="12">
    <location>
        <begin position="114"/>
        <end position="133"/>
    </location>
</feature>
<feature type="domain" description="PAS" evidence="15">
    <location>
        <begin position="244"/>
        <end position="288"/>
    </location>
</feature>
<evidence type="ECO:0000259" key="16">
    <source>
        <dbReference type="PROSITE" id="PS50113"/>
    </source>
</evidence>
<evidence type="ECO:0000256" key="2">
    <source>
        <dbReference type="ARBA" id="ARBA00012438"/>
    </source>
</evidence>
<dbReference type="Gene3D" id="3.40.50.2300">
    <property type="match status" value="1"/>
</dbReference>
<dbReference type="CDD" id="cd16922">
    <property type="entry name" value="HATPase_EvgS-ArcB-TorS-like"/>
    <property type="match status" value="1"/>
</dbReference>
<evidence type="ECO:0000256" key="3">
    <source>
        <dbReference type="ARBA" id="ARBA00022553"/>
    </source>
</evidence>
<evidence type="ECO:0000256" key="1">
    <source>
        <dbReference type="ARBA" id="ARBA00000085"/>
    </source>
</evidence>
<dbReference type="SMART" id="SM00086">
    <property type="entry name" value="PAC"/>
    <property type="match status" value="3"/>
</dbReference>
<dbReference type="SUPFAM" id="SSF55781">
    <property type="entry name" value="GAF domain-like"/>
    <property type="match status" value="2"/>
</dbReference>
<proteinExistence type="predicted"/>
<feature type="domain" description="Response regulatory" evidence="14">
    <location>
        <begin position="1234"/>
        <end position="1352"/>
    </location>
</feature>
<dbReference type="CDD" id="cd17546">
    <property type="entry name" value="REC_hyHK_CKI1_RcsC-like"/>
    <property type="match status" value="1"/>
</dbReference>
<dbReference type="Gene3D" id="1.10.287.130">
    <property type="match status" value="1"/>
</dbReference>
<dbReference type="FunFam" id="3.30.565.10:FF:000010">
    <property type="entry name" value="Sensor histidine kinase RcsC"/>
    <property type="match status" value="1"/>
</dbReference>
<dbReference type="InterPro" id="IPR003661">
    <property type="entry name" value="HisK_dim/P_dom"/>
</dbReference>
<dbReference type="PANTHER" id="PTHR45339">
    <property type="entry name" value="HYBRID SIGNAL TRANSDUCTION HISTIDINE KINASE J"/>
    <property type="match status" value="1"/>
</dbReference>
<keyword evidence="12" id="KW-1133">Transmembrane helix</keyword>
<evidence type="ECO:0000256" key="7">
    <source>
        <dbReference type="ARBA" id="ARBA00022840"/>
    </source>
</evidence>
<accession>H7FSC4</accession>
<dbReference type="InterPro" id="IPR004358">
    <property type="entry name" value="Sig_transdc_His_kin-like_C"/>
</dbReference>
<keyword evidence="5" id="KW-0547">Nucleotide-binding</keyword>
<dbReference type="InterPro" id="IPR013655">
    <property type="entry name" value="PAS_fold_3"/>
</dbReference>
<feature type="transmembrane region" description="Helical" evidence="12">
    <location>
        <begin position="191"/>
        <end position="212"/>
    </location>
</feature>
<dbReference type="Pfam" id="PF00072">
    <property type="entry name" value="Response_reg"/>
    <property type="match status" value="1"/>
</dbReference>